<proteinExistence type="predicted"/>
<keyword evidence="1" id="KW-0812">Transmembrane</keyword>
<dbReference type="Proteomes" id="UP001499895">
    <property type="component" value="Unassembled WGS sequence"/>
</dbReference>
<keyword evidence="1" id="KW-1133">Transmembrane helix</keyword>
<feature type="transmembrane region" description="Helical" evidence="1">
    <location>
        <begin position="57"/>
        <end position="74"/>
    </location>
</feature>
<accession>A0ABN0ZP57</accession>
<dbReference type="RefSeq" id="WP_344088014.1">
    <property type="nucleotide sequence ID" value="NZ_BAAAHB010000011.1"/>
</dbReference>
<evidence type="ECO:0000313" key="3">
    <source>
        <dbReference type="Proteomes" id="UP001499895"/>
    </source>
</evidence>
<reference evidence="2 3" key="1">
    <citation type="journal article" date="2019" name="Int. J. Syst. Evol. Microbiol.">
        <title>The Global Catalogue of Microorganisms (GCM) 10K type strain sequencing project: providing services to taxonomists for standard genome sequencing and annotation.</title>
        <authorList>
            <consortium name="The Broad Institute Genomics Platform"/>
            <consortium name="The Broad Institute Genome Sequencing Center for Infectious Disease"/>
            <person name="Wu L."/>
            <person name="Ma J."/>
        </authorList>
    </citation>
    <scope>NUCLEOTIDE SEQUENCE [LARGE SCALE GENOMIC DNA]</scope>
    <source>
        <strain evidence="2 3">JCM 10649</strain>
    </source>
</reference>
<evidence type="ECO:0008006" key="4">
    <source>
        <dbReference type="Google" id="ProtNLM"/>
    </source>
</evidence>
<gene>
    <name evidence="2" type="ORF">GCM10009544_16470</name>
</gene>
<organism evidence="2 3">
    <name type="scientific">Streptomyces stramineus</name>
    <dbReference type="NCBI Taxonomy" id="173861"/>
    <lineage>
        <taxon>Bacteria</taxon>
        <taxon>Bacillati</taxon>
        <taxon>Actinomycetota</taxon>
        <taxon>Actinomycetes</taxon>
        <taxon>Kitasatosporales</taxon>
        <taxon>Streptomycetaceae</taxon>
        <taxon>Streptomyces</taxon>
    </lineage>
</organism>
<sequence length="147" mass="15476">MRHAAARWLGRRLGRRGTVLLILGIGKVCWGAGFIVTPQPSPQGVTLLTDVAPLHCWAWLWVAAGLVTGASAFVQVGRDGLGFIAALIPPIVWATAYMVGAVTGEFARGAFVAVWYLTAHVGVILWASAVPEHSVPPAPRCRKGGAS</sequence>
<feature type="transmembrane region" description="Helical" evidence="1">
    <location>
        <begin position="20"/>
        <end position="37"/>
    </location>
</feature>
<name>A0ABN0ZP57_9ACTN</name>
<keyword evidence="1" id="KW-0472">Membrane</keyword>
<feature type="transmembrane region" description="Helical" evidence="1">
    <location>
        <begin position="81"/>
        <end position="100"/>
    </location>
</feature>
<protein>
    <recommendedName>
        <fullName evidence="4">Integral membrane protein</fullName>
    </recommendedName>
</protein>
<evidence type="ECO:0000313" key="2">
    <source>
        <dbReference type="EMBL" id="GAA0454402.1"/>
    </source>
</evidence>
<dbReference type="EMBL" id="BAAAHB010000011">
    <property type="protein sequence ID" value="GAA0454402.1"/>
    <property type="molecule type" value="Genomic_DNA"/>
</dbReference>
<comment type="caution">
    <text evidence="2">The sequence shown here is derived from an EMBL/GenBank/DDBJ whole genome shotgun (WGS) entry which is preliminary data.</text>
</comment>
<evidence type="ECO:0000256" key="1">
    <source>
        <dbReference type="SAM" id="Phobius"/>
    </source>
</evidence>
<feature type="transmembrane region" description="Helical" evidence="1">
    <location>
        <begin position="106"/>
        <end position="127"/>
    </location>
</feature>
<keyword evidence="3" id="KW-1185">Reference proteome</keyword>